<keyword evidence="2 6" id="KW-0812">Transmembrane</keyword>
<dbReference type="Pfam" id="PF07690">
    <property type="entry name" value="MFS_1"/>
    <property type="match status" value="1"/>
</dbReference>
<accession>A0ABV1WDB5</accession>
<dbReference type="SUPFAM" id="SSF103473">
    <property type="entry name" value="MFS general substrate transporter"/>
    <property type="match status" value="1"/>
</dbReference>
<keyword evidence="4 6" id="KW-0472">Membrane</keyword>
<dbReference type="PANTHER" id="PTHR42718">
    <property type="entry name" value="MAJOR FACILITATOR SUPERFAMILY MULTIDRUG TRANSPORTER MFSC"/>
    <property type="match status" value="1"/>
</dbReference>
<dbReference type="Gene3D" id="1.20.1720.10">
    <property type="entry name" value="Multidrug resistance protein D"/>
    <property type="match status" value="1"/>
</dbReference>
<feature type="domain" description="Major facilitator superfamily (MFS) profile" evidence="7">
    <location>
        <begin position="1"/>
        <end position="77"/>
    </location>
</feature>
<feature type="non-terminal residue" evidence="8">
    <location>
        <position position="77"/>
    </location>
</feature>
<keyword evidence="5" id="KW-0046">Antibiotic resistance</keyword>
<reference evidence="8 9" key="1">
    <citation type="submission" date="2024-06" db="EMBL/GenBank/DDBJ databases">
        <title>The Natural Products Discovery Center: Release of the First 8490 Sequenced Strains for Exploring Actinobacteria Biosynthetic Diversity.</title>
        <authorList>
            <person name="Kalkreuter E."/>
            <person name="Kautsar S.A."/>
            <person name="Yang D."/>
            <person name="Bader C.D."/>
            <person name="Teijaro C.N."/>
            <person name="Fluegel L."/>
            <person name="Davis C.M."/>
            <person name="Simpson J.R."/>
            <person name="Lauterbach L."/>
            <person name="Steele A.D."/>
            <person name="Gui C."/>
            <person name="Meng S."/>
            <person name="Li G."/>
            <person name="Viehrig K."/>
            <person name="Ye F."/>
            <person name="Su P."/>
            <person name="Kiefer A.F."/>
            <person name="Nichols A."/>
            <person name="Cepeda A.J."/>
            <person name="Yan W."/>
            <person name="Fan B."/>
            <person name="Jiang Y."/>
            <person name="Adhikari A."/>
            <person name="Zheng C.-J."/>
            <person name="Schuster L."/>
            <person name="Cowan T.M."/>
            <person name="Smanski M.J."/>
            <person name="Chevrette M.G."/>
            <person name="De Carvalho L.P.S."/>
            <person name="Shen B."/>
        </authorList>
    </citation>
    <scope>NUCLEOTIDE SEQUENCE [LARGE SCALE GENOMIC DNA]</scope>
    <source>
        <strain evidence="8 9">NPDC000634</strain>
    </source>
</reference>
<sequence length="77" mass="7575">MFIVNVAAPAIGSDLHASGSDLQLVIAGYAITYSVLLITGARLGDRLGHGRTHLAGLALFTAASLACGLAGGAGALI</sequence>
<evidence type="ECO:0000256" key="1">
    <source>
        <dbReference type="ARBA" id="ARBA00004651"/>
    </source>
</evidence>
<feature type="transmembrane region" description="Helical" evidence="6">
    <location>
        <begin position="55"/>
        <end position="76"/>
    </location>
</feature>
<evidence type="ECO:0000256" key="2">
    <source>
        <dbReference type="ARBA" id="ARBA00022692"/>
    </source>
</evidence>
<gene>
    <name evidence="8" type="ORF">ABT317_35535</name>
</gene>
<dbReference type="Proteomes" id="UP001458415">
    <property type="component" value="Unassembled WGS sequence"/>
</dbReference>
<dbReference type="PANTHER" id="PTHR42718:SF39">
    <property type="entry name" value="ACTINORHODIN TRANSPORTER-RELATED"/>
    <property type="match status" value="1"/>
</dbReference>
<evidence type="ECO:0000313" key="8">
    <source>
        <dbReference type="EMBL" id="MER6982146.1"/>
    </source>
</evidence>
<keyword evidence="3 6" id="KW-1133">Transmembrane helix</keyword>
<dbReference type="EMBL" id="JBEPCU010000949">
    <property type="protein sequence ID" value="MER6982146.1"/>
    <property type="molecule type" value="Genomic_DNA"/>
</dbReference>
<dbReference type="InterPro" id="IPR036259">
    <property type="entry name" value="MFS_trans_sf"/>
</dbReference>
<evidence type="ECO:0000256" key="4">
    <source>
        <dbReference type="ARBA" id="ARBA00023136"/>
    </source>
</evidence>
<dbReference type="PROSITE" id="PS50850">
    <property type="entry name" value="MFS"/>
    <property type="match status" value="1"/>
</dbReference>
<evidence type="ECO:0000256" key="3">
    <source>
        <dbReference type="ARBA" id="ARBA00022989"/>
    </source>
</evidence>
<organism evidence="8 9">
    <name type="scientific">Streptomyces carpinensis</name>
    <dbReference type="NCBI Taxonomy" id="66369"/>
    <lineage>
        <taxon>Bacteria</taxon>
        <taxon>Bacillati</taxon>
        <taxon>Actinomycetota</taxon>
        <taxon>Actinomycetes</taxon>
        <taxon>Kitasatosporales</taxon>
        <taxon>Streptomycetaceae</taxon>
        <taxon>Streptomyces</taxon>
    </lineage>
</organism>
<comment type="subcellular location">
    <subcellularLocation>
        <location evidence="1">Cell membrane</location>
        <topology evidence="1">Multi-pass membrane protein</topology>
    </subcellularLocation>
</comment>
<protein>
    <submittedName>
        <fullName evidence="8">MFS transporter</fullName>
    </submittedName>
</protein>
<evidence type="ECO:0000259" key="7">
    <source>
        <dbReference type="PROSITE" id="PS50850"/>
    </source>
</evidence>
<evidence type="ECO:0000256" key="6">
    <source>
        <dbReference type="SAM" id="Phobius"/>
    </source>
</evidence>
<evidence type="ECO:0000313" key="9">
    <source>
        <dbReference type="Proteomes" id="UP001458415"/>
    </source>
</evidence>
<comment type="caution">
    <text evidence="8">The sequence shown here is derived from an EMBL/GenBank/DDBJ whole genome shotgun (WGS) entry which is preliminary data.</text>
</comment>
<keyword evidence="9" id="KW-1185">Reference proteome</keyword>
<feature type="transmembrane region" description="Helical" evidence="6">
    <location>
        <begin position="22"/>
        <end position="43"/>
    </location>
</feature>
<proteinExistence type="predicted"/>
<dbReference type="InterPro" id="IPR020846">
    <property type="entry name" value="MFS_dom"/>
</dbReference>
<evidence type="ECO:0000256" key="5">
    <source>
        <dbReference type="ARBA" id="ARBA00023251"/>
    </source>
</evidence>
<name>A0ABV1WDB5_9ACTN</name>
<dbReference type="InterPro" id="IPR011701">
    <property type="entry name" value="MFS"/>
</dbReference>